<feature type="region of interest" description="Disordered" evidence="1">
    <location>
        <begin position="72"/>
        <end position="127"/>
    </location>
</feature>
<feature type="region of interest" description="Disordered" evidence="1">
    <location>
        <begin position="1"/>
        <end position="20"/>
    </location>
</feature>
<reference evidence="2 3" key="1">
    <citation type="submission" date="2024-06" db="EMBL/GenBank/DDBJ databases">
        <title>The Natural Products Discovery Center: Release of the First 8490 Sequenced Strains for Exploring Actinobacteria Biosynthetic Diversity.</title>
        <authorList>
            <person name="Kalkreuter E."/>
            <person name="Kautsar S.A."/>
            <person name="Yang D."/>
            <person name="Bader C.D."/>
            <person name="Teijaro C.N."/>
            <person name="Fluegel L."/>
            <person name="Davis C.M."/>
            <person name="Simpson J.R."/>
            <person name="Lauterbach L."/>
            <person name="Steele A.D."/>
            <person name="Gui C."/>
            <person name="Meng S."/>
            <person name="Li G."/>
            <person name="Viehrig K."/>
            <person name="Ye F."/>
            <person name="Su P."/>
            <person name="Kiefer A.F."/>
            <person name="Nichols A."/>
            <person name="Cepeda A.J."/>
            <person name="Yan W."/>
            <person name="Fan B."/>
            <person name="Jiang Y."/>
            <person name="Adhikari A."/>
            <person name="Zheng C.-J."/>
            <person name="Schuster L."/>
            <person name="Cowan T.M."/>
            <person name="Smanski M.J."/>
            <person name="Chevrette M.G."/>
            <person name="De Carvalho L.P.S."/>
            <person name="Shen B."/>
        </authorList>
    </citation>
    <scope>NUCLEOTIDE SEQUENCE [LARGE SCALE GENOMIC DNA]</scope>
    <source>
        <strain evidence="2 3">NPDC077434</strain>
    </source>
</reference>
<evidence type="ECO:0000313" key="3">
    <source>
        <dbReference type="Proteomes" id="UP001553715"/>
    </source>
</evidence>
<proteinExistence type="predicted"/>
<dbReference type="RefSeq" id="WP_152594904.1">
    <property type="nucleotide sequence ID" value="NZ_JAJVKR010000001.1"/>
</dbReference>
<name>A0ABV3LFZ8_9MICO</name>
<feature type="compositionally biased region" description="Basic and acidic residues" evidence="1">
    <location>
        <begin position="100"/>
        <end position="111"/>
    </location>
</feature>
<gene>
    <name evidence="2" type="ORF">AB0301_06640</name>
</gene>
<accession>A0ABV3LFZ8</accession>
<evidence type="ECO:0000256" key="1">
    <source>
        <dbReference type="SAM" id="MobiDB-lite"/>
    </source>
</evidence>
<dbReference type="EMBL" id="JBFBMH010000006">
    <property type="protein sequence ID" value="MEW1974743.1"/>
    <property type="molecule type" value="Genomic_DNA"/>
</dbReference>
<keyword evidence="3" id="KW-1185">Reference proteome</keyword>
<feature type="compositionally biased region" description="Low complexity" evidence="1">
    <location>
        <begin position="88"/>
        <end position="99"/>
    </location>
</feature>
<dbReference type="Proteomes" id="UP001553715">
    <property type="component" value="Unassembled WGS sequence"/>
</dbReference>
<comment type="caution">
    <text evidence="2">The sequence shown here is derived from an EMBL/GenBank/DDBJ whole genome shotgun (WGS) entry which is preliminary data.</text>
</comment>
<protein>
    <submittedName>
        <fullName evidence="2">Uncharacterized protein</fullName>
    </submittedName>
</protein>
<organism evidence="2 3">
    <name type="scientific">Microbacterium profundi</name>
    <dbReference type="NCBI Taxonomy" id="450380"/>
    <lineage>
        <taxon>Bacteria</taxon>
        <taxon>Bacillati</taxon>
        <taxon>Actinomycetota</taxon>
        <taxon>Actinomycetes</taxon>
        <taxon>Micrococcales</taxon>
        <taxon>Microbacteriaceae</taxon>
        <taxon>Microbacterium</taxon>
    </lineage>
</organism>
<evidence type="ECO:0000313" key="2">
    <source>
        <dbReference type="EMBL" id="MEW1974743.1"/>
    </source>
</evidence>
<sequence>MIDAEQEHQAARDALLHRPERAQTARLAAYARAFGAETVIRNQQAYLTTNPAQQAARATKTAKQAREEAKLLRTLTPAEAAERIEQTRAAQAARDAQQAEQRRAALHDQSQHRAAPSQAASDRGHSL</sequence>